<dbReference type="SUPFAM" id="SSF103491">
    <property type="entry name" value="Preprotein translocase SecY subunit"/>
    <property type="match status" value="1"/>
</dbReference>
<dbReference type="PROSITE" id="PS00756">
    <property type="entry name" value="SECY_2"/>
    <property type="match status" value="1"/>
</dbReference>
<evidence type="ECO:0000256" key="9">
    <source>
        <dbReference type="HAMAP-Rule" id="MF_01465"/>
    </source>
</evidence>
<dbReference type="EMBL" id="NZBU01000005">
    <property type="protein sequence ID" value="MAG21982.1"/>
    <property type="molecule type" value="Genomic_DNA"/>
</dbReference>
<dbReference type="GO" id="GO:0065002">
    <property type="term" value="P:intracellular protein transmembrane transport"/>
    <property type="evidence" value="ECO:0007669"/>
    <property type="project" value="UniProtKB-UniRule"/>
</dbReference>
<keyword evidence="6 9" id="KW-1133">Transmembrane helix</keyword>
<evidence type="ECO:0000256" key="3">
    <source>
        <dbReference type="ARBA" id="ARBA00022448"/>
    </source>
</evidence>
<keyword evidence="5 9" id="KW-0653">Protein transport</keyword>
<name>A0A2D6M0N7_9ARCH</name>
<dbReference type="Proteomes" id="UP000226592">
    <property type="component" value="Unassembled WGS sequence"/>
</dbReference>
<organism evidence="11 12">
    <name type="scientific">Candidatus Iainarchaeum sp</name>
    <dbReference type="NCBI Taxonomy" id="3101447"/>
    <lineage>
        <taxon>Archaea</taxon>
        <taxon>Candidatus Iainarchaeota</taxon>
        <taxon>Candidatus Iainarchaeia</taxon>
        <taxon>Candidatus Iainarchaeales</taxon>
        <taxon>Candidatus Iainarchaeaceae</taxon>
        <taxon>Candidatus Iainarchaeum</taxon>
    </lineage>
</organism>
<dbReference type="InterPro" id="IPR023201">
    <property type="entry name" value="SecY_dom_sf"/>
</dbReference>
<evidence type="ECO:0000256" key="10">
    <source>
        <dbReference type="RuleBase" id="RU004349"/>
    </source>
</evidence>
<comment type="subunit">
    <text evidence="9">Component of the Sec protein translocase complex. Heterotrimer consisting of alpha (SecY), beta (SecG) and gamma (SecE) subunits. The heterotrimers can form oligomers, although 1 heterotrimer is thought to be able to translocate proteins. Interacts with the ribosome. May interact with SecDF, and other proteins may be involved.</text>
</comment>
<keyword evidence="7 9" id="KW-0811">Translocation</keyword>
<keyword evidence="4 9" id="KW-0812">Transmembrane</keyword>
<sequence length="454" mass="49274">MSLLDMLEPVYRALPEVKPPETKNPLNKRIMWSAVALGLFFVMGKISLMGIVPQRLAYWEQLQTIIASNMGTLISAGIGPIVLSSIILQLLVGGKFINIDLSDQRDRARFQGLQKLFALALCFFEGLALVASGQLLAKGGFFWIVVLQVTLGSIILLYMDELVSKHGIGSGIGLFIAGGVAGTFFWQIFRPAVGLGDPGGVLLQFVASLSTGANFLLLLPIIVALAIFAIIVFAEGMHVNIPITMGRRGTGGRFPVKLLYVSNLPVILATTLFINIQLWSQLATSVPILGQILGLAAWATDSPFNLFQEILLRISAEGLFVTLSTMAPQMFQAVIYLILLIAFCIVFGIFWVQMGSQSPEAVAEQLQRSGMYIPGFRRDPRIVKKVLDRYIPTIVILGSIFVGLLAGLGNMALGTLASGTGILLTVGIIYRLYEELAKEQLAEMHPMLGRFMGG</sequence>
<keyword evidence="9" id="KW-1003">Cell membrane</keyword>
<comment type="subcellular location">
    <subcellularLocation>
        <location evidence="9">Cell membrane</location>
        <topology evidence="9">Multi-pass membrane protein</topology>
    </subcellularLocation>
    <subcellularLocation>
        <location evidence="1">Membrane</location>
        <topology evidence="1">Multi-pass membrane protein</topology>
    </subcellularLocation>
</comment>
<reference evidence="12" key="1">
    <citation type="submission" date="2017-09" db="EMBL/GenBank/DDBJ databases">
        <title>The Reconstruction of 2,631 Draft Metagenome-Assembled Genomes from the Global Oceans.</title>
        <authorList>
            <person name="Tully B.J."/>
            <person name="Graham E.D."/>
            <person name="Heidelberg J.F."/>
        </authorList>
    </citation>
    <scope>NUCLEOTIDE SEQUENCE [LARGE SCALE GENOMIC DNA]</scope>
</reference>
<dbReference type="GO" id="GO:0006605">
    <property type="term" value="P:protein targeting"/>
    <property type="evidence" value="ECO:0007669"/>
    <property type="project" value="UniProtKB-UniRule"/>
</dbReference>
<comment type="caution">
    <text evidence="11">The sequence shown here is derived from an EMBL/GenBank/DDBJ whole genome shotgun (WGS) entry which is preliminary data.</text>
</comment>
<evidence type="ECO:0000256" key="6">
    <source>
        <dbReference type="ARBA" id="ARBA00022989"/>
    </source>
</evidence>
<evidence type="ECO:0000256" key="7">
    <source>
        <dbReference type="ARBA" id="ARBA00023010"/>
    </source>
</evidence>
<evidence type="ECO:0000313" key="12">
    <source>
        <dbReference type="Proteomes" id="UP000226592"/>
    </source>
</evidence>
<comment type="similarity">
    <text evidence="2 9 10">Belongs to the SecY/SEC61-alpha family.</text>
</comment>
<gene>
    <name evidence="9 11" type="primary">secY</name>
    <name evidence="11" type="ORF">CL943_01575</name>
</gene>
<dbReference type="InterPro" id="IPR002208">
    <property type="entry name" value="SecY/SEC61-alpha"/>
</dbReference>
<dbReference type="GO" id="GO:0005886">
    <property type="term" value="C:plasma membrane"/>
    <property type="evidence" value="ECO:0007669"/>
    <property type="project" value="UniProtKB-SubCell"/>
</dbReference>
<keyword evidence="8 9" id="KW-0472">Membrane</keyword>
<feature type="transmembrane region" description="Helical" evidence="9">
    <location>
        <begin position="141"/>
        <end position="159"/>
    </location>
</feature>
<evidence type="ECO:0000256" key="2">
    <source>
        <dbReference type="ARBA" id="ARBA00005751"/>
    </source>
</evidence>
<dbReference type="AlphaFoldDB" id="A0A2D6M0N7"/>
<dbReference type="HAMAP" id="MF_01465">
    <property type="entry name" value="SecY"/>
    <property type="match status" value="1"/>
</dbReference>
<feature type="transmembrane region" description="Helical" evidence="9">
    <location>
        <begin position="387"/>
        <end position="406"/>
    </location>
</feature>
<feature type="transmembrane region" description="Helical" evidence="9">
    <location>
        <begin position="72"/>
        <end position="92"/>
    </location>
</feature>
<dbReference type="NCBIfam" id="NF006341">
    <property type="entry name" value="PRK08568.1-5"/>
    <property type="match status" value="1"/>
</dbReference>
<dbReference type="PRINTS" id="PR00303">
    <property type="entry name" value="SECYTRNLCASE"/>
</dbReference>
<feature type="transmembrane region" description="Helical" evidence="9">
    <location>
        <begin position="201"/>
        <end position="234"/>
    </location>
</feature>
<protein>
    <recommendedName>
        <fullName evidence="9">Protein translocase subunit SecY</fullName>
    </recommendedName>
    <alternativeName>
        <fullName evidence="9">Protein transport protein SEC61 subunit alpha homolog</fullName>
    </alternativeName>
</protein>
<proteinExistence type="inferred from homology"/>
<dbReference type="PANTHER" id="PTHR10906">
    <property type="entry name" value="SECY/SEC61-ALPHA FAMILY MEMBER"/>
    <property type="match status" value="1"/>
</dbReference>
<evidence type="ECO:0000256" key="4">
    <source>
        <dbReference type="ARBA" id="ARBA00022692"/>
    </source>
</evidence>
<accession>A0A2D6M0N7</accession>
<dbReference type="Gene3D" id="1.10.3370.10">
    <property type="entry name" value="SecY subunit domain"/>
    <property type="match status" value="1"/>
</dbReference>
<feature type="transmembrane region" description="Helical" evidence="9">
    <location>
        <begin position="254"/>
        <end position="274"/>
    </location>
</feature>
<keyword evidence="3 9" id="KW-0813">Transport</keyword>
<dbReference type="InterPro" id="IPR030659">
    <property type="entry name" value="SecY_CS"/>
</dbReference>
<evidence type="ECO:0000256" key="1">
    <source>
        <dbReference type="ARBA" id="ARBA00004141"/>
    </source>
</evidence>
<feature type="transmembrane region" description="Helical" evidence="9">
    <location>
        <begin position="113"/>
        <end position="135"/>
    </location>
</feature>
<feature type="transmembrane region" description="Helical" evidence="9">
    <location>
        <begin position="333"/>
        <end position="352"/>
    </location>
</feature>
<dbReference type="Pfam" id="PF00344">
    <property type="entry name" value="SecY"/>
    <property type="match status" value="1"/>
</dbReference>
<dbReference type="PIRSF" id="PIRSF004557">
    <property type="entry name" value="SecY"/>
    <property type="match status" value="1"/>
</dbReference>
<dbReference type="NCBIfam" id="TIGR00967">
    <property type="entry name" value="3a0501s007"/>
    <property type="match status" value="1"/>
</dbReference>
<evidence type="ECO:0000313" key="11">
    <source>
        <dbReference type="EMBL" id="MAG21982.1"/>
    </source>
</evidence>
<feature type="transmembrane region" description="Helical" evidence="9">
    <location>
        <begin position="412"/>
        <end position="433"/>
    </location>
</feature>
<evidence type="ECO:0000256" key="5">
    <source>
        <dbReference type="ARBA" id="ARBA00022927"/>
    </source>
</evidence>
<evidence type="ECO:0000256" key="8">
    <source>
        <dbReference type="ARBA" id="ARBA00023136"/>
    </source>
</evidence>
<comment type="function">
    <text evidence="9">The central subunit of the protein translocation channel SecYEG. Consists of two halves formed by TMs 1-5 and 6-10. These two domains form a lateral gate at the front which open onto the bilayer between TMs 2 and 7, and are clamped together by SecE at the back. The channel is closed by both a pore ring composed of hydrophobic SecY resides and a short helix (helix 2A) on the extracellular side of the membrane which forms a plug. The plug probably moves laterally to allow the channel to open. The ring and the pore may move independently.</text>
</comment>
<dbReference type="InterPro" id="IPR026593">
    <property type="entry name" value="SecY"/>
</dbReference>
<feature type="transmembrane region" description="Helical" evidence="9">
    <location>
        <begin position="30"/>
        <end position="52"/>
    </location>
</feature>
<feature type="transmembrane region" description="Helical" evidence="9">
    <location>
        <begin position="171"/>
        <end position="189"/>
    </location>
</feature>